<feature type="region of interest" description="Disordered" evidence="1">
    <location>
        <begin position="376"/>
        <end position="395"/>
    </location>
</feature>
<feature type="region of interest" description="Disordered" evidence="1">
    <location>
        <begin position="706"/>
        <end position="748"/>
    </location>
</feature>
<evidence type="ECO:0000313" key="2">
    <source>
        <dbReference type="EMBL" id="KAA8565922.1"/>
    </source>
</evidence>
<feature type="region of interest" description="Disordered" evidence="1">
    <location>
        <begin position="1"/>
        <end position="347"/>
    </location>
</feature>
<dbReference type="VEuPathDB" id="FungiDB:MFRU_022g00850"/>
<proteinExistence type="predicted"/>
<dbReference type="AlphaFoldDB" id="A0A5M9JDK8"/>
<dbReference type="Proteomes" id="UP000322873">
    <property type="component" value="Unassembled WGS sequence"/>
</dbReference>
<feature type="compositionally biased region" description="Basic and acidic residues" evidence="1">
    <location>
        <begin position="135"/>
        <end position="147"/>
    </location>
</feature>
<dbReference type="EMBL" id="VICG01000013">
    <property type="protein sequence ID" value="KAA8565922.1"/>
    <property type="molecule type" value="Genomic_DNA"/>
</dbReference>
<accession>A0A5M9JDK8</accession>
<feature type="compositionally biased region" description="Acidic residues" evidence="1">
    <location>
        <begin position="238"/>
        <end position="253"/>
    </location>
</feature>
<feature type="compositionally biased region" description="Basic and acidic residues" evidence="1">
    <location>
        <begin position="382"/>
        <end position="395"/>
    </location>
</feature>
<feature type="compositionally biased region" description="Basic and acidic residues" evidence="1">
    <location>
        <begin position="1"/>
        <end position="11"/>
    </location>
</feature>
<reference evidence="2 3" key="1">
    <citation type="submission" date="2019-06" db="EMBL/GenBank/DDBJ databases">
        <title>Genome Sequence of the Brown Rot Fungal Pathogen Monilinia fructicola.</title>
        <authorList>
            <person name="De Miccolis Angelini R.M."/>
            <person name="Landi L."/>
            <person name="Abate D."/>
            <person name="Pollastro S."/>
            <person name="Romanazzi G."/>
            <person name="Faretra F."/>
        </authorList>
    </citation>
    <scope>NUCLEOTIDE SEQUENCE [LARGE SCALE GENOMIC DNA]</scope>
    <source>
        <strain evidence="2 3">Mfrc123</strain>
    </source>
</reference>
<name>A0A5M9JDK8_MONFR</name>
<gene>
    <name evidence="2" type="ORF">EYC84_009733</name>
</gene>
<feature type="compositionally biased region" description="Basic and acidic residues" evidence="1">
    <location>
        <begin position="304"/>
        <end position="313"/>
    </location>
</feature>
<comment type="caution">
    <text evidence="2">The sequence shown here is derived from an EMBL/GenBank/DDBJ whole genome shotgun (WGS) entry which is preliminary data.</text>
</comment>
<feature type="compositionally biased region" description="Basic residues" evidence="1">
    <location>
        <begin position="43"/>
        <end position="52"/>
    </location>
</feature>
<keyword evidence="3" id="KW-1185">Reference proteome</keyword>
<evidence type="ECO:0000313" key="3">
    <source>
        <dbReference type="Proteomes" id="UP000322873"/>
    </source>
</evidence>
<feature type="compositionally biased region" description="Basic and acidic residues" evidence="1">
    <location>
        <begin position="641"/>
        <end position="670"/>
    </location>
</feature>
<evidence type="ECO:0000256" key="1">
    <source>
        <dbReference type="SAM" id="MobiDB-lite"/>
    </source>
</evidence>
<feature type="compositionally biased region" description="Basic residues" evidence="1">
    <location>
        <begin position="186"/>
        <end position="196"/>
    </location>
</feature>
<feature type="compositionally biased region" description="Acidic residues" evidence="1">
    <location>
        <begin position="74"/>
        <end position="91"/>
    </location>
</feature>
<protein>
    <submittedName>
        <fullName evidence="2">Uncharacterized protein</fullName>
    </submittedName>
</protein>
<feature type="region of interest" description="Disordered" evidence="1">
    <location>
        <begin position="630"/>
        <end position="679"/>
    </location>
</feature>
<sequence length="826" mass="94801">MPTTRSQDKKNALRSNAQMAKRGAAATKDDTSSAAMLNGAIKSTRRKHKHGTKQAIIHRTQQAIPAKPEQHSDVEEEEGEREGEGENEEEALQAPLLANQSGLDAENMTAELETHQPQSPIRRKSTERSLTQPRQELKHQGKRKAQDSLEPQISSSQKRKRHRDVYTMPSSSEDEADAKGNGQHGPFRRGNKRPKTQGHSEPKSKPDVNPIKRGRGRPRKVVYDQVVSRDEPVAAANDEPDEQVENSDAELPDLQDIGRVVPRRVQKSQEGDEDEAINHPISSQQIQEDDEDEIINHPPSAQQTKEDIDKGGVEDDGEHGDLSDGVAEDEGEGGNIDGILESPSPAKARLPMTREQYQESGRNARTVSGNYANGIYKNRVHPPREHPGHRQSVAREARVVSEVEDDQELSEKLATWDGIIDLDLFPKIKRILNHLGRTENSGTWRTITPMSRRILSASGKKMGKCLNKLVEHYQRLKHAIDEDNEANQTKAKSDIDQTTDELKEMVITSLQPLDDNASVLQKTNLEKIRRTFLMDLYFNLVRKFIRVLKGAVLAYGEFNTLLDEELRSVIRMTEVNIKLFEYLDKQEKEFQPKECGQTRQPVRELRTLLRDELLKNCQRELSKRNQVRERQDSLLRIQQTQRDREEEYERREAESRANARRVEDYNDGIRARQMGDPQMNRQLEEEMRRIKYQKLPQEERVKTILARKFDRRVNHPRQQSTREDSAARSNRSSNAVGGTDSNDPFSDHYIIPPEGIFSQFQRNTTEVFVDPEFWRRLQRNLDGGRYTLDEIVDFAKELQATLDLAHDNGKFLRNVDAWTYHVWEED</sequence>
<organism evidence="2 3">
    <name type="scientific">Monilinia fructicola</name>
    <name type="common">Brown rot fungus</name>
    <name type="synonym">Ciboria fructicola</name>
    <dbReference type="NCBI Taxonomy" id="38448"/>
    <lineage>
        <taxon>Eukaryota</taxon>
        <taxon>Fungi</taxon>
        <taxon>Dikarya</taxon>
        <taxon>Ascomycota</taxon>
        <taxon>Pezizomycotina</taxon>
        <taxon>Leotiomycetes</taxon>
        <taxon>Helotiales</taxon>
        <taxon>Sclerotiniaceae</taxon>
        <taxon>Monilinia</taxon>
    </lineage>
</organism>